<feature type="domain" description="T6SS Phospholipase effector Tle1-like catalytic" evidence="2">
    <location>
        <begin position="331"/>
        <end position="419"/>
    </location>
</feature>
<evidence type="ECO:0000259" key="2">
    <source>
        <dbReference type="Pfam" id="PF09994"/>
    </source>
</evidence>
<organism evidence="3">
    <name type="scientific">Solanum lycopersicum</name>
    <name type="common">Tomato</name>
    <name type="synonym">Lycopersicon esculentum</name>
    <dbReference type="NCBI Taxonomy" id="4081"/>
    <lineage>
        <taxon>Eukaryota</taxon>
        <taxon>Viridiplantae</taxon>
        <taxon>Streptophyta</taxon>
        <taxon>Embryophyta</taxon>
        <taxon>Tracheophyta</taxon>
        <taxon>Spermatophyta</taxon>
        <taxon>Magnoliopsida</taxon>
        <taxon>eudicotyledons</taxon>
        <taxon>Gunneridae</taxon>
        <taxon>Pentapetalae</taxon>
        <taxon>asterids</taxon>
        <taxon>lamiids</taxon>
        <taxon>Solanales</taxon>
        <taxon>Solanaceae</taxon>
        <taxon>Solanoideae</taxon>
        <taxon>Solaneae</taxon>
        <taxon>Solanum</taxon>
        <taxon>Solanum subgen. Lycopersicon</taxon>
    </lineage>
</organism>
<evidence type="ECO:0000313" key="4">
    <source>
        <dbReference type="Proteomes" id="UP000004994"/>
    </source>
</evidence>
<dbReference type="Proteomes" id="UP000004994">
    <property type="component" value="Unassembled WGS sequence"/>
</dbReference>
<dbReference type="Gramene" id="Solyc00g028120.1.1">
    <property type="protein sequence ID" value="Solyc00g028120.1.1"/>
    <property type="gene ID" value="Solyc00g028120.1"/>
</dbReference>
<proteinExistence type="predicted"/>
<dbReference type="EnsemblPlants" id="Solyc00g028120.1.1">
    <property type="protein sequence ID" value="Solyc00g028120.1.1"/>
    <property type="gene ID" value="Solyc00g028120.1"/>
</dbReference>
<reference evidence="3" key="1">
    <citation type="journal article" date="2012" name="Nature">
        <title>The tomato genome sequence provides insights into fleshy fruit evolution.</title>
        <authorList>
            <consortium name="Tomato Genome Consortium"/>
        </authorList>
    </citation>
    <scope>NUCLEOTIDE SEQUENCE [LARGE SCALE GENOMIC DNA]</scope>
    <source>
        <strain evidence="3">cv. Heinz 1706</strain>
    </source>
</reference>
<dbReference type="Pfam" id="PF11153">
    <property type="entry name" value="DUF2931"/>
    <property type="match status" value="1"/>
</dbReference>
<dbReference type="PaxDb" id="4081-Solyc00g028120.1.1"/>
<feature type="compositionally biased region" description="Low complexity" evidence="1">
    <location>
        <begin position="102"/>
        <end position="114"/>
    </location>
</feature>
<accession>A0A494G976</accession>
<evidence type="ECO:0000256" key="1">
    <source>
        <dbReference type="SAM" id="MobiDB-lite"/>
    </source>
</evidence>
<dbReference type="InterPro" id="IPR021326">
    <property type="entry name" value="DUF2931"/>
</dbReference>
<sequence length="800" mass="87535">MERQVLHDSRLAVGRDRWESIQGSSQTTAGKIITVEAGQQVQIKAGASVVLDAGASITLKAGGHHIVIDSGGIFSSTEMVAGGKTSASGAADHPEAAMAGTLAAGPATASTQAAEEGELEEEEEEVELEDELPAGITLRIGVFFDGTGNNLFNSEQVKGCYARDVNLEEEAEDIRQFCQMHGYDGQGNVPDNSYGNDASNVARLYELYRDDQGRQLAKEETIAYIPVYLEGIGTSADKDDSVFSQMTGTGAQGVLARVKQSPTSIIPGIRLFESANPTLKVESVQFDIFGFSRGAAAARHFANEVMKGEQSPLAQLLPADSSLFLESFSWRANIDVSINFIGIFDTAAAIGSMADGDFSVHDANNPGVNLYLAPDIAKKVVHLVARDERRHNFSLNSAGNADIVLPGVHSDLGGGYLPNLVERVLLSKPRCSRDVDFNTPSSSTNAYRLAEQELGRLQDQLHFYGLTLQVKTWAVETASNVKGDRRKSKNVYAAVYSERVVRNDLSLIYLRIMRELANRHGVEFETINQESQSYALPGELKGIARKLMMFALGESRSLDLSLNEHALLAQRYIHLSSNWNAAKGLNETGLSILFINRPADQSVRVVHPNAFFTPDYMEAWIENADVVDVNKRVFLDTAGGVPAFAYPRPYSKGVPATFRGQAPGWPEHPVGKGRRVTGAALPYLVFVRWYSMAEPQTYKAFIKIPDSVRQIMLKGERVFCRADGKWITDYRNMMVIGLAPGGIAKVWLGGQCLLSTEVMRVQGKIDPKGPYGGKTNGRHRQLYEESKAYIEKYGIPYDSW</sequence>
<evidence type="ECO:0000313" key="3">
    <source>
        <dbReference type="EnsemblPlants" id="Solyc00g028120.1.1"/>
    </source>
</evidence>
<dbReference type="PANTHER" id="PTHR33840">
    <property type="match status" value="1"/>
</dbReference>
<keyword evidence="4" id="KW-1185">Reference proteome</keyword>
<reference evidence="3" key="2">
    <citation type="submission" date="2019-04" db="UniProtKB">
        <authorList>
            <consortium name="EnsemblPlants"/>
        </authorList>
    </citation>
    <scope>IDENTIFICATION</scope>
    <source>
        <strain evidence="3">cv. Heinz 1706</strain>
    </source>
</reference>
<protein>
    <recommendedName>
        <fullName evidence="2">T6SS Phospholipase effector Tle1-like catalytic domain-containing protein</fullName>
    </recommendedName>
</protein>
<dbReference type="Pfam" id="PF09994">
    <property type="entry name" value="T6SS_Tle1-like_cat"/>
    <property type="match status" value="1"/>
</dbReference>
<dbReference type="InParanoid" id="A0A494G976"/>
<dbReference type="SUPFAM" id="SSF69349">
    <property type="entry name" value="Phage fibre proteins"/>
    <property type="match status" value="1"/>
</dbReference>
<dbReference type="AlphaFoldDB" id="A0A494G976"/>
<name>A0A494G976_SOLLC</name>
<dbReference type="InterPro" id="IPR018712">
    <property type="entry name" value="Tle1-like_cat"/>
</dbReference>
<feature type="region of interest" description="Disordered" evidence="1">
    <location>
        <begin position="102"/>
        <end position="123"/>
    </location>
</feature>
<dbReference type="PANTHER" id="PTHR33840:SF1">
    <property type="entry name" value="TLE1 PHOSPHOLIPASE DOMAIN-CONTAINING PROTEIN"/>
    <property type="match status" value="1"/>
</dbReference>